<proteinExistence type="predicted"/>
<dbReference type="PANTHER" id="PTHR15910:SF1">
    <property type="entry name" value="ARCHAEMETZINCIN-2"/>
    <property type="match status" value="1"/>
</dbReference>
<accession>A0A9W9KS78</accession>
<dbReference type="PANTHER" id="PTHR15910">
    <property type="entry name" value="ARCHAEMETZINCIN"/>
    <property type="match status" value="1"/>
</dbReference>
<dbReference type="InterPro" id="IPR012962">
    <property type="entry name" value="Pept_M54_archaemetzincn"/>
</dbReference>
<evidence type="ECO:0000256" key="2">
    <source>
        <dbReference type="ARBA" id="ARBA00022670"/>
    </source>
</evidence>
<evidence type="ECO:0000256" key="3">
    <source>
        <dbReference type="ARBA" id="ARBA00022723"/>
    </source>
</evidence>
<sequence>MSEMPSSPCTHSSIRYTSSSHARAVGFKRPGKPERLTAANTKGASSREKPSLDDSPMIFPPPLIIPNDDLAIDPEYPTQSFQEWLDEEERNPVTEKRRNVYVVPPPLFDDQVSFME</sequence>
<name>A0A9W9KS78_9EURO</name>
<feature type="region of interest" description="Disordered" evidence="7">
    <location>
        <begin position="1"/>
        <end position="60"/>
    </location>
</feature>
<comment type="caution">
    <text evidence="8">The sequence shown here is derived from an EMBL/GenBank/DDBJ whole genome shotgun (WGS) entry which is preliminary data.</text>
</comment>
<organism evidence="8 9">
    <name type="scientific">Penicillium angulare</name>
    <dbReference type="NCBI Taxonomy" id="116970"/>
    <lineage>
        <taxon>Eukaryota</taxon>
        <taxon>Fungi</taxon>
        <taxon>Dikarya</taxon>
        <taxon>Ascomycota</taxon>
        <taxon>Pezizomycotina</taxon>
        <taxon>Eurotiomycetes</taxon>
        <taxon>Eurotiomycetidae</taxon>
        <taxon>Eurotiales</taxon>
        <taxon>Aspergillaceae</taxon>
        <taxon>Penicillium</taxon>
    </lineage>
</organism>
<dbReference type="GO" id="GO:0046872">
    <property type="term" value="F:metal ion binding"/>
    <property type="evidence" value="ECO:0007669"/>
    <property type="project" value="UniProtKB-KW"/>
</dbReference>
<keyword evidence="5" id="KW-0862">Zinc</keyword>
<dbReference type="AlphaFoldDB" id="A0A9W9KS78"/>
<dbReference type="Proteomes" id="UP001149165">
    <property type="component" value="Unassembled WGS sequence"/>
</dbReference>
<dbReference type="EMBL" id="JAPQKH010000001">
    <property type="protein sequence ID" value="KAJ5116074.1"/>
    <property type="molecule type" value="Genomic_DNA"/>
</dbReference>
<gene>
    <name evidence="8" type="ORF">N7456_000422</name>
</gene>
<feature type="compositionally biased region" description="Polar residues" evidence="7">
    <location>
        <begin position="1"/>
        <end position="21"/>
    </location>
</feature>
<evidence type="ECO:0000313" key="8">
    <source>
        <dbReference type="EMBL" id="KAJ5116074.1"/>
    </source>
</evidence>
<protein>
    <submittedName>
        <fullName evidence="8">Uncharacterized protein</fullName>
    </submittedName>
</protein>
<comment type="cofactor">
    <cofactor evidence="1">
        <name>Zn(2+)</name>
        <dbReference type="ChEBI" id="CHEBI:29105"/>
    </cofactor>
</comment>
<evidence type="ECO:0000256" key="6">
    <source>
        <dbReference type="ARBA" id="ARBA00023049"/>
    </source>
</evidence>
<evidence type="ECO:0000256" key="5">
    <source>
        <dbReference type="ARBA" id="ARBA00022833"/>
    </source>
</evidence>
<keyword evidence="4" id="KW-0378">Hydrolase</keyword>
<keyword evidence="3" id="KW-0479">Metal-binding</keyword>
<keyword evidence="2" id="KW-0645">Protease</keyword>
<evidence type="ECO:0000256" key="1">
    <source>
        <dbReference type="ARBA" id="ARBA00001947"/>
    </source>
</evidence>
<evidence type="ECO:0000256" key="7">
    <source>
        <dbReference type="SAM" id="MobiDB-lite"/>
    </source>
</evidence>
<keyword evidence="9" id="KW-1185">Reference proteome</keyword>
<keyword evidence="6" id="KW-0482">Metalloprotease</keyword>
<dbReference type="GO" id="GO:0006508">
    <property type="term" value="P:proteolysis"/>
    <property type="evidence" value="ECO:0007669"/>
    <property type="project" value="UniProtKB-KW"/>
</dbReference>
<dbReference type="OrthoDB" id="2365600at2759"/>
<dbReference type="GO" id="GO:0008237">
    <property type="term" value="F:metallopeptidase activity"/>
    <property type="evidence" value="ECO:0007669"/>
    <property type="project" value="UniProtKB-KW"/>
</dbReference>
<evidence type="ECO:0000256" key="4">
    <source>
        <dbReference type="ARBA" id="ARBA00022801"/>
    </source>
</evidence>
<reference evidence="8" key="1">
    <citation type="submission" date="2022-11" db="EMBL/GenBank/DDBJ databases">
        <authorList>
            <person name="Petersen C."/>
        </authorList>
    </citation>
    <scope>NUCLEOTIDE SEQUENCE</scope>
    <source>
        <strain evidence="8">IBT 30069</strain>
    </source>
</reference>
<reference evidence="8" key="2">
    <citation type="journal article" date="2023" name="IMA Fungus">
        <title>Comparative genomic study of the Penicillium genus elucidates a diverse pangenome and 15 lateral gene transfer events.</title>
        <authorList>
            <person name="Petersen C."/>
            <person name="Sorensen T."/>
            <person name="Nielsen M.R."/>
            <person name="Sondergaard T.E."/>
            <person name="Sorensen J.L."/>
            <person name="Fitzpatrick D.A."/>
            <person name="Frisvad J.C."/>
            <person name="Nielsen K.L."/>
        </authorList>
    </citation>
    <scope>NUCLEOTIDE SEQUENCE</scope>
    <source>
        <strain evidence="8">IBT 30069</strain>
    </source>
</reference>
<evidence type="ECO:0000313" key="9">
    <source>
        <dbReference type="Proteomes" id="UP001149165"/>
    </source>
</evidence>